<evidence type="ECO:0000256" key="2">
    <source>
        <dbReference type="ARBA" id="ARBA00007879"/>
    </source>
</evidence>
<evidence type="ECO:0000256" key="8">
    <source>
        <dbReference type="RuleBase" id="RU003682"/>
    </source>
</evidence>
<comment type="similarity">
    <text evidence="2">Belongs to the alkB family.</text>
</comment>
<name>A0A1J4M976_9CRYT</name>
<evidence type="ECO:0000256" key="5">
    <source>
        <dbReference type="ARBA" id="ARBA00023002"/>
    </source>
</evidence>
<dbReference type="InterPro" id="IPR005123">
    <property type="entry name" value="Oxoglu/Fe-dep_dioxygenase_dom"/>
</dbReference>
<keyword evidence="7" id="KW-0539">Nucleus</keyword>
<dbReference type="SUPFAM" id="SSF51197">
    <property type="entry name" value="Clavaminate synthase-like"/>
    <property type="match status" value="1"/>
</dbReference>
<evidence type="ECO:0000313" key="11">
    <source>
        <dbReference type="EMBL" id="OII70768.1"/>
    </source>
</evidence>
<dbReference type="RefSeq" id="XP_028872876.1">
    <property type="nucleotide sequence ID" value="XM_029017925.1"/>
</dbReference>
<keyword evidence="9" id="KW-0472">Membrane</keyword>
<evidence type="ECO:0000256" key="3">
    <source>
        <dbReference type="ARBA" id="ARBA00022723"/>
    </source>
</evidence>
<dbReference type="Gene3D" id="2.60.120.590">
    <property type="entry name" value="Alpha-ketoglutarate-dependent dioxygenase AlkB-like"/>
    <property type="match status" value="1"/>
</dbReference>
<evidence type="ECO:0000256" key="7">
    <source>
        <dbReference type="ARBA" id="ARBA00023242"/>
    </source>
</evidence>
<comment type="similarity">
    <text evidence="8">Belongs to the iron/ascorbate-dependent oxidoreductase family.</text>
</comment>
<keyword evidence="9" id="KW-0812">Transmembrane</keyword>
<keyword evidence="12" id="KW-1185">Reference proteome</keyword>
<comment type="subcellular location">
    <subcellularLocation>
        <location evidence="1">Nucleus</location>
    </subcellularLocation>
</comment>
<keyword evidence="3 8" id="KW-0479">Metal-binding</keyword>
<dbReference type="GeneID" id="39977704"/>
<dbReference type="InterPro" id="IPR037151">
    <property type="entry name" value="AlkB-like_sf"/>
</dbReference>
<dbReference type="GO" id="GO:0005634">
    <property type="term" value="C:nucleus"/>
    <property type="evidence" value="ECO:0007669"/>
    <property type="project" value="UniProtKB-SubCell"/>
</dbReference>
<evidence type="ECO:0000256" key="6">
    <source>
        <dbReference type="ARBA" id="ARBA00023004"/>
    </source>
</evidence>
<feature type="transmembrane region" description="Helical" evidence="9">
    <location>
        <begin position="131"/>
        <end position="153"/>
    </location>
</feature>
<dbReference type="PANTHER" id="PTHR46030:SF1">
    <property type="entry name" value="ALPHA-KETOGLUTARATE-DEPENDENT DIOXYGENASE ALKB HOMOLOG 6"/>
    <property type="match status" value="1"/>
</dbReference>
<dbReference type="PROSITE" id="PS51471">
    <property type="entry name" value="FE2OG_OXY"/>
    <property type="match status" value="1"/>
</dbReference>
<dbReference type="AlphaFoldDB" id="A0A1J4M976"/>
<dbReference type="EMBL" id="LRBP01000039">
    <property type="protein sequence ID" value="OII70768.1"/>
    <property type="molecule type" value="Genomic_DNA"/>
</dbReference>
<evidence type="ECO:0000256" key="4">
    <source>
        <dbReference type="ARBA" id="ARBA00022964"/>
    </source>
</evidence>
<dbReference type="OrthoDB" id="412814at2759"/>
<feature type="transmembrane region" description="Helical" evidence="9">
    <location>
        <begin position="95"/>
        <end position="119"/>
    </location>
</feature>
<keyword evidence="5 8" id="KW-0560">Oxidoreductase</keyword>
<dbReference type="PANTHER" id="PTHR46030">
    <property type="entry name" value="ALPHA-KETOGLUTARATE-DEPENDENT DIOXYGENASE ALKB HOMOLOG 6"/>
    <property type="match status" value="1"/>
</dbReference>
<dbReference type="Proteomes" id="UP000186176">
    <property type="component" value="Unassembled WGS sequence"/>
</dbReference>
<evidence type="ECO:0000313" key="12">
    <source>
        <dbReference type="Proteomes" id="UP000186176"/>
    </source>
</evidence>
<protein>
    <recommendedName>
        <fullName evidence="10">Fe2OG dioxygenase domain-containing protein</fullName>
    </recommendedName>
</protein>
<reference evidence="11 12" key="1">
    <citation type="submission" date="2016-10" db="EMBL/GenBank/DDBJ databases">
        <title>Reductive evolution of mitochondrial metabolism and differential evolution of invasion-related proteins in Cryptosporidium.</title>
        <authorList>
            <person name="Liu S."/>
            <person name="Roellig D.M."/>
            <person name="Guo Y."/>
            <person name="Li N."/>
            <person name="Frace M.A."/>
            <person name="Tang K."/>
            <person name="Zhang L."/>
            <person name="Feng Y."/>
            <person name="Xiao L."/>
        </authorList>
    </citation>
    <scope>NUCLEOTIDE SEQUENCE [LARGE SCALE GENOMIC DNA]</scope>
    <source>
        <strain evidence="11">39726</strain>
    </source>
</reference>
<feature type="transmembrane region" description="Helical" evidence="9">
    <location>
        <begin position="27"/>
        <end position="47"/>
    </location>
</feature>
<dbReference type="GO" id="GO:0051213">
    <property type="term" value="F:dioxygenase activity"/>
    <property type="evidence" value="ECO:0007669"/>
    <property type="project" value="UniProtKB-KW"/>
</dbReference>
<dbReference type="InterPro" id="IPR032862">
    <property type="entry name" value="ALKBH6"/>
</dbReference>
<proteinExistence type="inferred from homology"/>
<evidence type="ECO:0000256" key="9">
    <source>
        <dbReference type="SAM" id="Phobius"/>
    </source>
</evidence>
<keyword evidence="4" id="KW-0223">Dioxygenase</keyword>
<comment type="caution">
    <text evidence="11">The sequence shown here is derived from an EMBL/GenBank/DDBJ whole genome shotgun (WGS) entry which is preliminary data.</text>
</comment>
<evidence type="ECO:0000256" key="1">
    <source>
        <dbReference type="ARBA" id="ARBA00004123"/>
    </source>
</evidence>
<keyword evidence="6 8" id="KW-0408">Iron</keyword>
<keyword evidence="9" id="KW-1133">Transmembrane helix</keyword>
<feature type="transmembrane region" description="Helical" evidence="9">
    <location>
        <begin position="59"/>
        <end position="83"/>
    </location>
</feature>
<evidence type="ECO:0000259" key="10">
    <source>
        <dbReference type="PROSITE" id="PS51471"/>
    </source>
</evidence>
<feature type="domain" description="Fe2OG dioxygenase" evidence="10">
    <location>
        <begin position="284"/>
        <end position="406"/>
    </location>
</feature>
<gene>
    <name evidence="11" type="ORF">cubi_00913</name>
</gene>
<accession>A0A1J4M976</accession>
<sequence>MFLNILKLTPLGGGPAPLLKNQIVRQCYSLMFLNIFIAIWSISSILYSKFTNANFGSEISTYFFIVFLIGSVNSIFFSKLGSLRYCSDLEWSNRLILILIINLVQYGAILWGCWISYKVFMSRYLAGTKMYYYFIFSRWMYNTLFGMTAFFSFSDLIRKIRDNGKENLNQNTQKSVSTIESSSKEYIKLGTIKPNIYGEIRPISSQFPTIYCIQNWITLEQEKILLENISRSSFLNVKLNGRQTQVWGGTVSESGIVNQKDLPEWLKSISQSFVDFNIFSKETTPNHVLINQYEQYKGILPHKDGPLYFPKVAIISLESDTLFDFWNPSLDIQENKLPIFSLIVPRLSLLVFQDTCYTQLLHGISSRHQDHLKNYNIMNLNDFPQLGPDSIIKRGFRTSLTFRFVKTCS</sequence>
<organism evidence="11 12">
    <name type="scientific">Cryptosporidium ubiquitum</name>
    <dbReference type="NCBI Taxonomy" id="857276"/>
    <lineage>
        <taxon>Eukaryota</taxon>
        <taxon>Sar</taxon>
        <taxon>Alveolata</taxon>
        <taxon>Apicomplexa</taxon>
        <taxon>Conoidasida</taxon>
        <taxon>Coccidia</taxon>
        <taxon>Eucoccidiorida</taxon>
        <taxon>Eimeriorina</taxon>
        <taxon>Cryptosporidiidae</taxon>
        <taxon>Cryptosporidium</taxon>
    </lineage>
</organism>
<dbReference type="GO" id="GO:0046872">
    <property type="term" value="F:metal ion binding"/>
    <property type="evidence" value="ECO:0007669"/>
    <property type="project" value="UniProtKB-KW"/>
</dbReference>
<dbReference type="VEuPathDB" id="CryptoDB:cubi_00913"/>